<comment type="similarity">
    <text evidence="2">Belongs to the CPA3 antiporters (TC 2.A.63) subunit A family.</text>
</comment>
<evidence type="ECO:0000313" key="10">
    <source>
        <dbReference type="EMBL" id="QOV20414.1"/>
    </source>
</evidence>
<evidence type="ECO:0000259" key="8">
    <source>
        <dbReference type="Pfam" id="PF00361"/>
    </source>
</evidence>
<feature type="transmembrane region" description="Helical" evidence="7">
    <location>
        <begin position="255"/>
        <end position="281"/>
    </location>
</feature>
<feature type="transmembrane region" description="Helical" evidence="7">
    <location>
        <begin position="347"/>
        <end position="366"/>
    </location>
</feature>
<evidence type="ECO:0000256" key="1">
    <source>
        <dbReference type="ARBA" id="ARBA00004127"/>
    </source>
</evidence>
<comment type="subcellular location">
    <subcellularLocation>
        <location evidence="1">Endomembrane system</location>
        <topology evidence="1">Multi-pass membrane protein</topology>
    </subcellularLocation>
    <subcellularLocation>
        <location evidence="6">Membrane</location>
        <topology evidence="6">Multi-pass membrane protein</topology>
    </subcellularLocation>
</comment>
<sequence>MELITLLILFPLLSSVLVFFVRNEKFRNGIMRSGALVTAVLTVLTVVKYFGNGLVLSFQQTEVMDVLMLAVEIGMAAYIIITGFKEKKYLLALFSIIQIVMIVGFEFTEKKGIEVHDYIVLDKLSGIMVLIAGIIGSLISIYAVGYMKSYHAHHKEVKERKSFFFSVIFIFLSAMFGLVLSNHLMWIYFCWEITTFCSYLLIGYTKTDEAKHNALQALTMNVGGGLSFAAAIVILGTKFHTLELSALTSMKPNTIVLVCVFLLCLAALTKSAQLPFSSWLLGAMVAPTPSSALLHSATMVKAGVYLIIRLAPLLGESVVGRVMTLIGAVTFLACSMMAITPHDAKKVLAYSTIANLGLIVMCASVGTQESLWAAILLVIFHAVSKSLMFLTVGSIENVIGSRNIENMNVLMQVSRGLSIALIIGICGMFLAPFGMLISKWVAMKSFIDSKNILIVVILAYGSAATMFYWGKWLGKLNCNRKPKGYEKKMELRKDEKAPIFFLTAIVLVSCLGYPLASRYAIVPYLVKIFGTPPVIPIGTGDQILMVLMIFMVSMLVLVPMGHVPTGLFPKRRETPIYMAGENSGDDQHFIGSFGIERKSDLSNWYMEEVLNTKKITFWCNIVSVTLLGAGMILLIGRWGM</sequence>
<feature type="transmembrane region" description="Helical" evidence="7">
    <location>
        <begin position="372"/>
        <end position="395"/>
    </location>
</feature>
<evidence type="ECO:0000256" key="3">
    <source>
        <dbReference type="ARBA" id="ARBA00022692"/>
    </source>
</evidence>
<dbReference type="GO" id="GO:0012505">
    <property type="term" value="C:endomembrane system"/>
    <property type="evidence" value="ECO:0007669"/>
    <property type="project" value="UniProtKB-SubCell"/>
</dbReference>
<evidence type="ECO:0000259" key="9">
    <source>
        <dbReference type="Pfam" id="PF00662"/>
    </source>
</evidence>
<feature type="transmembrane region" description="Helical" evidence="7">
    <location>
        <begin position="186"/>
        <end position="205"/>
    </location>
</feature>
<evidence type="ECO:0000256" key="5">
    <source>
        <dbReference type="ARBA" id="ARBA00023136"/>
    </source>
</evidence>
<proteinExistence type="inferred from homology"/>
<dbReference type="GO" id="GO:0016020">
    <property type="term" value="C:membrane"/>
    <property type="evidence" value="ECO:0007669"/>
    <property type="project" value="UniProtKB-SubCell"/>
</dbReference>
<feature type="domain" description="NADH:quinone oxidoreductase/Mrp antiporter transmembrane" evidence="8">
    <location>
        <begin position="181"/>
        <end position="459"/>
    </location>
</feature>
<feature type="transmembrane region" description="Helical" evidence="7">
    <location>
        <begin position="497"/>
        <end position="516"/>
    </location>
</feature>
<dbReference type="InterPro" id="IPR001516">
    <property type="entry name" value="Proton_antipo_N"/>
</dbReference>
<reference evidence="10 11" key="1">
    <citation type="submission" date="2020-10" db="EMBL/GenBank/DDBJ databases">
        <title>Blautia liquoris sp.nov., isolated from the mud in a fermentation cellar used for the production of Chinese strong-flavoured liquor.</title>
        <authorList>
            <person name="Lu L."/>
        </authorList>
    </citation>
    <scope>NUCLEOTIDE SEQUENCE [LARGE SCALE GENOMIC DNA]</scope>
    <source>
        <strain evidence="10 11">LZLJ-3</strain>
    </source>
</reference>
<dbReference type="InterPro" id="IPR050616">
    <property type="entry name" value="CPA3_Na-H_Antiporter_A"/>
</dbReference>
<dbReference type="Pfam" id="PF00662">
    <property type="entry name" value="Proton_antipo_N"/>
    <property type="match status" value="1"/>
</dbReference>
<evidence type="ECO:0000256" key="2">
    <source>
        <dbReference type="ARBA" id="ARBA00008483"/>
    </source>
</evidence>
<feature type="transmembrane region" description="Helical" evidence="7">
    <location>
        <begin position="452"/>
        <end position="470"/>
    </location>
</feature>
<protein>
    <submittedName>
        <fullName evidence="10">NADH-quinone oxidoreductase subunit L</fullName>
    </submittedName>
</protein>
<keyword evidence="3 6" id="KW-0812">Transmembrane</keyword>
<evidence type="ECO:0000313" key="11">
    <source>
        <dbReference type="Proteomes" id="UP000593601"/>
    </source>
</evidence>
<dbReference type="Proteomes" id="UP000593601">
    <property type="component" value="Chromosome"/>
</dbReference>
<feature type="transmembrane region" description="Helical" evidence="7">
    <location>
        <begin position="63"/>
        <end position="82"/>
    </location>
</feature>
<feature type="transmembrane region" description="Helical" evidence="7">
    <location>
        <begin position="543"/>
        <end position="563"/>
    </location>
</feature>
<feature type="transmembrane region" description="Helical" evidence="7">
    <location>
        <begin position="127"/>
        <end position="150"/>
    </location>
</feature>
<evidence type="ECO:0000256" key="4">
    <source>
        <dbReference type="ARBA" id="ARBA00022989"/>
    </source>
</evidence>
<feature type="domain" description="NADH-Ubiquinone oxidoreductase (complex I) chain 5 N-terminal" evidence="9">
    <location>
        <begin position="119"/>
        <end position="149"/>
    </location>
</feature>
<evidence type="ECO:0000256" key="7">
    <source>
        <dbReference type="SAM" id="Phobius"/>
    </source>
</evidence>
<dbReference type="Pfam" id="PF00361">
    <property type="entry name" value="Proton_antipo_M"/>
    <property type="match status" value="1"/>
</dbReference>
<dbReference type="PANTHER" id="PTHR43373:SF1">
    <property type="entry name" value="NA(+)_H(+) ANTIPORTER SUBUNIT A"/>
    <property type="match status" value="1"/>
</dbReference>
<keyword evidence="11" id="KW-1185">Reference proteome</keyword>
<dbReference type="AlphaFoldDB" id="A0A7M2RK95"/>
<name>A0A7M2RK95_9FIRM</name>
<gene>
    <name evidence="10" type="ORF">INP51_05565</name>
</gene>
<feature type="transmembrane region" description="Helical" evidence="7">
    <location>
        <begin position="34"/>
        <end position="51"/>
    </location>
</feature>
<feature type="transmembrane region" description="Helical" evidence="7">
    <location>
        <begin position="318"/>
        <end position="340"/>
    </location>
</feature>
<feature type="transmembrane region" description="Helical" evidence="7">
    <location>
        <begin position="162"/>
        <end position="180"/>
    </location>
</feature>
<dbReference type="PRINTS" id="PR01434">
    <property type="entry name" value="NADHDHGNASE5"/>
</dbReference>
<accession>A0A7M2RK95</accession>
<feature type="transmembrane region" description="Helical" evidence="7">
    <location>
        <begin position="416"/>
        <end position="437"/>
    </location>
</feature>
<evidence type="ECO:0000256" key="6">
    <source>
        <dbReference type="RuleBase" id="RU000320"/>
    </source>
</evidence>
<keyword evidence="5 7" id="KW-0472">Membrane</keyword>
<organism evidence="10 11">
    <name type="scientific">Blautia liquoris</name>
    <dbReference type="NCBI Taxonomy" id="2779518"/>
    <lineage>
        <taxon>Bacteria</taxon>
        <taxon>Bacillati</taxon>
        <taxon>Bacillota</taxon>
        <taxon>Clostridia</taxon>
        <taxon>Lachnospirales</taxon>
        <taxon>Lachnospiraceae</taxon>
        <taxon>Blautia</taxon>
    </lineage>
</organism>
<feature type="transmembrane region" description="Helical" evidence="7">
    <location>
        <begin position="6"/>
        <end position="22"/>
    </location>
</feature>
<feature type="transmembrane region" description="Helical" evidence="7">
    <location>
        <begin position="217"/>
        <end position="235"/>
    </location>
</feature>
<dbReference type="RefSeq" id="WP_193736734.1">
    <property type="nucleotide sequence ID" value="NZ_CP063304.1"/>
</dbReference>
<feature type="transmembrane region" description="Helical" evidence="7">
    <location>
        <begin position="615"/>
        <end position="635"/>
    </location>
</feature>
<dbReference type="EMBL" id="CP063304">
    <property type="protein sequence ID" value="QOV20414.1"/>
    <property type="molecule type" value="Genomic_DNA"/>
</dbReference>
<dbReference type="InterPro" id="IPR001750">
    <property type="entry name" value="ND/Mrp_TM"/>
</dbReference>
<dbReference type="KEGG" id="bliq:INP51_05565"/>
<dbReference type="PANTHER" id="PTHR43373">
    <property type="entry name" value="NA(+)/H(+) ANTIPORTER SUBUNIT"/>
    <property type="match status" value="1"/>
</dbReference>
<feature type="transmembrane region" description="Helical" evidence="7">
    <location>
        <begin position="89"/>
        <end position="107"/>
    </location>
</feature>
<keyword evidence="4 7" id="KW-1133">Transmembrane helix</keyword>